<reference evidence="3" key="1">
    <citation type="journal article" date="2019" name="Int. J. Syst. Evol. Microbiol.">
        <title>The Global Catalogue of Microorganisms (GCM) 10K type strain sequencing project: providing services to taxonomists for standard genome sequencing and annotation.</title>
        <authorList>
            <consortium name="The Broad Institute Genomics Platform"/>
            <consortium name="The Broad Institute Genome Sequencing Center for Infectious Disease"/>
            <person name="Wu L."/>
            <person name="Ma J."/>
        </authorList>
    </citation>
    <scope>NUCLEOTIDE SEQUENCE [LARGE SCALE GENOMIC DNA]</scope>
    <source>
        <strain evidence="3">JCM 17808</strain>
    </source>
</reference>
<keyword evidence="3" id="KW-1185">Reference proteome</keyword>
<dbReference type="Proteomes" id="UP001500642">
    <property type="component" value="Unassembled WGS sequence"/>
</dbReference>
<sequence length="331" mass="35756">MSEFDDTPTDGPDFDDAIAGTAADDTLDDAAFDDVLAESAEGEVGSVELEDDSFDLRAVDMPLTAADATALGLTGLLSLMRPDDVAPGPGRFAYRLAYGALSGATLWLTNTAEETTDLDAYAARNLNTGIALGGGVLCSALFDPRISANWWADDLLAKLGIKHPRVAVAGLTVAATAGAIMLERWLDARTKGIGFEAPEDEETEVELTPSQRTVLDLLVVGESANARSLRDQLARARFFVYGDHNFYRVEVPQEGQRILPHSHIHPTRGRFTDADGLPALITLHIEDGYLSAVEVGPDWLDLTEEPEDWTPYESADAWPKPAEVTLVKDER</sequence>
<evidence type="ECO:0000313" key="3">
    <source>
        <dbReference type="Proteomes" id="UP001500642"/>
    </source>
</evidence>
<gene>
    <name evidence="2" type="ORF">GCM10023167_01860</name>
</gene>
<evidence type="ECO:0000256" key="1">
    <source>
        <dbReference type="SAM" id="MobiDB-lite"/>
    </source>
</evidence>
<protein>
    <submittedName>
        <fullName evidence="2">Uncharacterized protein</fullName>
    </submittedName>
</protein>
<accession>A0ABP8J0R1</accession>
<comment type="caution">
    <text evidence="2">The sequence shown here is derived from an EMBL/GenBank/DDBJ whole genome shotgun (WGS) entry which is preliminary data.</text>
</comment>
<evidence type="ECO:0000313" key="2">
    <source>
        <dbReference type="EMBL" id="GAA4382866.1"/>
    </source>
</evidence>
<feature type="compositionally biased region" description="Acidic residues" evidence="1">
    <location>
        <begin position="1"/>
        <end position="16"/>
    </location>
</feature>
<dbReference type="EMBL" id="BAABGL010000002">
    <property type="protein sequence ID" value="GAA4382866.1"/>
    <property type="molecule type" value="Genomic_DNA"/>
</dbReference>
<dbReference type="RefSeq" id="WP_345029136.1">
    <property type="nucleotide sequence ID" value="NZ_BAABGL010000002.1"/>
</dbReference>
<proteinExistence type="predicted"/>
<name>A0ABP8J0R1_9MICO</name>
<feature type="region of interest" description="Disordered" evidence="1">
    <location>
        <begin position="1"/>
        <end position="20"/>
    </location>
</feature>
<organism evidence="2 3">
    <name type="scientific">Brevibacterium pityocampae</name>
    <dbReference type="NCBI Taxonomy" id="506594"/>
    <lineage>
        <taxon>Bacteria</taxon>
        <taxon>Bacillati</taxon>
        <taxon>Actinomycetota</taxon>
        <taxon>Actinomycetes</taxon>
        <taxon>Micrococcales</taxon>
        <taxon>Brevibacteriaceae</taxon>
        <taxon>Brevibacterium</taxon>
    </lineage>
</organism>